<evidence type="ECO:0000313" key="1">
    <source>
        <dbReference type="EMBL" id="TFK59458.1"/>
    </source>
</evidence>
<keyword evidence="2" id="KW-1185">Reference proteome</keyword>
<sequence length="217" mass="24211">MQRERSDKEEVDCRCSICRLAGPDGRVQTRVIARRHAARDLHCSTHPNPNPSFPAPTQSDNTRNDFIFQLDNLDDEPEEEHDDLVFDGSGSGGGDGFEAEADSRDGDWGRARVRFELDLDEEDAGPGHESDEDELFVGTGQANGAGPVFENITDDPLYREQSNIWEQDNDDGPDTSSGNLDLPPAFSESALRRNFYVHVFLGSAFEHQENLQVFNLL</sequence>
<evidence type="ECO:0000313" key="2">
    <source>
        <dbReference type="Proteomes" id="UP000308600"/>
    </source>
</evidence>
<accession>A0ACD3A1F0</accession>
<name>A0ACD3A1F0_9AGAR</name>
<dbReference type="EMBL" id="ML208974">
    <property type="protein sequence ID" value="TFK59458.1"/>
    <property type="molecule type" value="Genomic_DNA"/>
</dbReference>
<organism evidence="1 2">
    <name type="scientific">Pluteus cervinus</name>
    <dbReference type="NCBI Taxonomy" id="181527"/>
    <lineage>
        <taxon>Eukaryota</taxon>
        <taxon>Fungi</taxon>
        <taxon>Dikarya</taxon>
        <taxon>Basidiomycota</taxon>
        <taxon>Agaricomycotina</taxon>
        <taxon>Agaricomycetes</taxon>
        <taxon>Agaricomycetidae</taxon>
        <taxon>Agaricales</taxon>
        <taxon>Pluteineae</taxon>
        <taxon>Pluteaceae</taxon>
        <taxon>Pluteus</taxon>
    </lineage>
</organism>
<gene>
    <name evidence="1" type="ORF">BDN72DRAFT_905836</name>
</gene>
<protein>
    <submittedName>
        <fullName evidence="1">Uncharacterized protein</fullName>
    </submittedName>
</protein>
<reference evidence="1 2" key="1">
    <citation type="journal article" date="2019" name="Nat. Ecol. Evol.">
        <title>Megaphylogeny resolves global patterns of mushroom evolution.</title>
        <authorList>
            <person name="Varga T."/>
            <person name="Krizsan K."/>
            <person name="Foldi C."/>
            <person name="Dima B."/>
            <person name="Sanchez-Garcia M."/>
            <person name="Sanchez-Ramirez S."/>
            <person name="Szollosi G.J."/>
            <person name="Szarkandi J.G."/>
            <person name="Papp V."/>
            <person name="Albert L."/>
            <person name="Andreopoulos W."/>
            <person name="Angelini C."/>
            <person name="Antonin V."/>
            <person name="Barry K.W."/>
            <person name="Bougher N.L."/>
            <person name="Buchanan P."/>
            <person name="Buyck B."/>
            <person name="Bense V."/>
            <person name="Catcheside P."/>
            <person name="Chovatia M."/>
            <person name="Cooper J."/>
            <person name="Damon W."/>
            <person name="Desjardin D."/>
            <person name="Finy P."/>
            <person name="Geml J."/>
            <person name="Haridas S."/>
            <person name="Hughes K."/>
            <person name="Justo A."/>
            <person name="Karasinski D."/>
            <person name="Kautmanova I."/>
            <person name="Kiss B."/>
            <person name="Kocsube S."/>
            <person name="Kotiranta H."/>
            <person name="LaButti K.M."/>
            <person name="Lechner B.E."/>
            <person name="Liimatainen K."/>
            <person name="Lipzen A."/>
            <person name="Lukacs Z."/>
            <person name="Mihaltcheva S."/>
            <person name="Morgado L.N."/>
            <person name="Niskanen T."/>
            <person name="Noordeloos M.E."/>
            <person name="Ohm R.A."/>
            <person name="Ortiz-Santana B."/>
            <person name="Ovrebo C."/>
            <person name="Racz N."/>
            <person name="Riley R."/>
            <person name="Savchenko A."/>
            <person name="Shiryaev A."/>
            <person name="Soop K."/>
            <person name="Spirin V."/>
            <person name="Szebenyi C."/>
            <person name="Tomsovsky M."/>
            <person name="Tulloss R.E."/>
            <person name="Uehling J."/>
            <person name="Grigoriev I.V."/>
            <person name="Vagvolgyi C."/>
            <person name="Papp T."/>
            <person name="Martin F.M."/>
            <person name="Miettinen O."/>
            <person name="Hibbett D.S."/>
            <person name="Nagy L.G."/>
        </authorList>
    </citation>
    <scope>NUCLEOTIDE SEQUENCE [LARGE SCALE GENOMIC DNA]</scope>
    <source>
        <strain evidence="1 2">NL-1719</strain>
    </source>
</reference>
<proteinExistence type="predicted"/>
<dbReference type="Proteomes" id="UP000308600">
    <property type="component" value="Unassembled WGS sequence"/>
</dbReference>